<dbReference type="AlphaFoldDB" id="A0A182SYN1"/>
<proteinExistence type="predicted"/>
<reference evidence="3" key="1">
    <citation type="submission" date="2013-09" db="EMBL/GenBank/DDBJ databases">
        <title>The Genome Sequence of Anopheles maculatus species B.</title>
        <authorList>
            <consortium name="The Broad Institute Genomics Platform"/>
            <person name="Neafsey D.E."/>
            <person name="Besansky N."/>
            <person name="Howell P."/>
            <person name="Walton C."/>
            <person name="Young S.K."/>
            <person name="Zeng Q."/>
            <person name="Gargeya S."/>
            <person name="Fitzgerald M."/>
            <person name="Haas B."/>
            <person name="Abouelleil A."/>
            <person name="Allen A.W."/>
            <person name="Alvarado L."/>
            <person name="Arachchi H.M."/>
            <person name="Berlin A.M."/>
            <person name="Chapman S.B."/>
            <person name="Gainer-Dewar J."/>
            <person name="Goldberg J."/>
            <person name="Griggs A."/>
            <person name="Gujja S."/>
            <person name="Hansen M."/>
            <person name="Howarth C."/>
            <person name="Imamovic A."/>
            <person name="Ireland A."/>
            <person name="Larimer J."/>
            <person name="McCowan C."/>
            <person name="Murphy C."/>
            <person name="Pearson M."/>
            <person name="Poon T.W."/>
            <person name="Priest M."/>
            <person name="Roberts A."/>
            <person name="Saif S."/>
            <person name="Shea T."/>
            <person name="Sisk P."/>
            <person name="Sykes S."/>
            <person name="Wortman J."/>
            <person name="Nusbaum C."/>
            <person name="Birren B."/>
        </authorList>
    </citation>
    <scope>NUCLEOTIDE SEQUENCE [LARGE SCALE GENOMIC DNA]</scope>
    <source>
        <strain evidence="3">maculatus3</strain>
    </source>
</reference>
<dbReference type="Proteomes" id="UP000075901">
    <property type="component" value="Unassembled WGS sequence"/>
</dbReference>
<dbReference type="VEuPathDB" id="VectorBase:AMAM016085"/>
<name>A0A182SYN1_9DIPT</name>
<evidence type="ECO:0000256" key="1">
    <source>
        <dbReference type="SAM" id="Coils"/>
    </source>
</evidence>
<keyword evidence="3" id="KW-1185">Reference proteome</keyword>
<reference evidence="2" key="2">
    <citation type="submission" date="2020-05" db="UniProtKB">
        <authorList>
            <consortium name="EnsemblMetazoa"/>
        </authorList>
    </citation>
    <scope>IDENTIFICATION</scope>
    <source>
        <strain evidence="2">maculatus3</strain>
    </source>
</reference>
<keyword evidence="1" id="KW-0175">Coiled coil</keyword>
<dbReference type="EnsemblMetazoa" id="AMAM016085-RA">
    <property type="protein sequence ID" value="AMAM016085-PA"/>
    <property type="gene ID" value="AMAM016085"/>
</dbReference>
<evidence type="ECO:0000313" key="3">
    <source>
        <dbReference type="Proteomes" id="UP000075901"/>
    </source>
</evidence>
<evidence type="ECO:0000313" key="2">
    <source>
        <dbReference type="EnsemblMetazoa" id="AMAM016085-PA"/>
    </source>
</evidence>
<organism evidence="2 3">
    <name type="scientific">Anopheles maculatus</name>
    <dbReference type="NCBI Taxonomy" id="74869"/>
    <lineage>
        <taxon>Eukaryota</taxon>
        <taxon>Metazoa</taxon>
        <taxon>Ecdysozoa</taxon>
        <taxon>Arthropoda</taxon>
        <taxon>Hexapoda</taxon>
        <taxon>Insecta</taxon>
        <taxon>Pterygota</taxon>
        <taxon>Neoptera</taxon>
        <taxon>Endopterygota</taxon>
        <taxon>Diptera</taxon>
        <taxon>Nematocera</taxon>
        <taxon>Culicoidea</taxon>
        <taxon>Culicidae</taxon>
        <taxon>Anophelinae</taxon>
        <taxon>Anopheles</taxon>
        <taxon>Anopheles maculatus group</taxon>
    </lineage>
</organism>
<feature type="coiled-coil region" evidence="1">
    <location>
        <begin position="240"/>
        <end position="267"/>
    </location>
</feature>
<sequence>MVTPISFSTFLTTVIEFQHDARRGFITKLRDTINMDTFGGPRNYQLLVLLARRISSLVIYLVNHVRQESLPVQETFRQALLPMHRALTEFLFAHSHTFEQSFQRRDLGQSFQSLPSMPHCHFHAPSQHLTTTTHFLPFGHSITPPDDITPPNDTPPASMLGFTSTPIRSPISRPQPEPFALINQLLLAMHTSDDCNLSSVTDQYGKDPVFRARILKELDELRSLIMSQTESTSSAAGQALRALLDRVEQAETTLSMLIHNLERLQHD</sequence>
<accession>A0A182SYN1</accession>
<protein>
    <submittedName>
        <fullName evidence="2">Uncharacterized protein</fullName>
    </submittedName>
</protein>